<proteinExistence type="predicted"/>
<accession>A0A8B7T959</accession>
<dbReference type="AlphaFoldDB" id="A0A8B7T959"/>
<feature type="domain" description="MAGE" evidence="2">
    <location>
        <begin position="109"/>
        <end position="308"/>
    </location>
</feature>
<dbReference type="Pfam" id="PF12440">
    <property type="entry name" value="MAGE_N"/>
    <property type="match status" value="1"/>
</dbReference>
<keyword evidence="3" id="KW-1185">Reference proteome</keyword>
<feature type="region of interest" description="Disordered" evidence="1">
    <location>
        <begin position="314"/>
        <end position="339"/>
    </location>
</feature>
<name>A0A8B7T959_HIPAR</name>
<dbReference type="InterPro" id="IPR021072">
    <property type="entry name" value="MAGE_N"/>
</dbReference>
<evidence type="ECO:0000313" key="4">
    <source>
        <dbReference type="RefSeq" id="XP_019521609.1"/>
    </source>
</evidence>
<reference evidence="4" key="1">
    <citation type="submission" date="2025-08" db="UniProtKB">
        <authorList>
            <consortium name="RefSeq"/>
        </authorList>
    </citation>
    <scope>IDENTIFICATION</scope>
    <source>
        <tissue evidence="4">Muscle</tissue>
    </source>
</reference>
<dbReference type="InterPro" id="IPR037445">
    <property type="entry name" value="MAGE"/>
</dbReference>
<dbReference type="OrthoDB" id="205198at2759"/>
<dbReference type="CTD" id="645864"/>
<dbReference type="SMART" id="SM01392">
    <property type="entry name" value="MAGE_N"/>
    <property type="match status" value="1"/>
</dbReference>
<sequence>MPGGQKSELRAPEEPCEAPGEDQGLGAARATPAGEEESPSSPFPVSGCTPPSAPAAGTPQESQGAPATSSPAAAISGASSGDGAQSRGEESPSSPQAPSSSESSGSDPLAIKVGMLVQVLLYKYRVKEPITEAEMLTIIDQEYKEHFPEILSRTTERMELVFGLDLKKVDPSNHSYVLVAKLDLPNEGGLGGGMGFPKNGLLMPLLGVIFLNGNHASEEKMWEFLNMLGIYAGRRHFIFGEPRKFITEDLVQLQYLEYRQVPDSDPPHYEFLWGPRAHAETTKMKVLEFWAKVNEMDPSGFQFLYEEALREEEERALAELQPGPAPGPRPAALPSAREV</sequence>
<dbReference type="PROSITE" id="PS50838">
    <property type="entry name" value="MAGE"/>
    <property type="match status" value="1"/>
</dbReference>
<feature type="region of interest" description="Disordered" evidence="1">
    <location>
        <begin position="1"/>
        <end position="107"/>
    </location>
</feature>
<dbReference type="GO" id="GO:0000122">
    <property type="term" value="P:negative regulation of transcription by RNA polymerase II"/>
    <property type="evidence" value="ECO:0007669"/>
    <property type="project" value="TreeGrafter"/>
</dbReference>
<dbReference type="InterPro" id="IPR041899">
    <property type="entry name" value="MAGE_WH2"/>
</dbReference>
<dbReference type="InterPro" id="IPR002190">
    <property type="entry name" value="MHD_dom"/>
</dbReference>
<gene>
    <name evidence="4" type="primary">MAGEB17</name>
</gene>
<evidence type="ECO:0000256" key="1">
    <source>
        <dbReference type="SAM" id="MobiDB-lite"/>
    </source>
</evidence>
<dbReference type="FunFam" id="1.10.10.1200:FF:000007">
    <property type="entry name" value="Melanoma-associated antigen C2"/>
    <property type="match status" value="1"/>
</dbReference>
<organism evidence="3 4">
    <name type="scientific">Hipposideros armiger</name>
    <name type="common">Great Himalayan leaf-nosed bat</name>
    <dbReference type="NCBI Taxonomy" id="186990"/>
    <lineage>
        <taxon>Eukaryota</taxon>
        <taxon>Metazoa</taxon>
        <taxon>Chordata</taxon>
        <taxon>Craniata</taxon>
        <taxon>Vertebrata</taxon>
        <taxon>Euteleostomi</taxon>
        <taxon>Mammalia</taxon>
        <taxon>Eutheria</taxon>
        <taxon>Laurasiatheria</taxon>
        <taxon>Chiroptera</taxon>
        <taxon>Yinpterochiroptera</taxon>
        <taxon>Rhinolophoidea</taxon>
        <taxon>Hipposideridae</taxon>
        <taxon>Hipposideros</taxon>
    </lineage>
</organism>
<dbReference type="KEGG" id="hai:109395225"/>
<dbReference type="InterPro" id="IPR041898">
    <property type="entry name" value="MAGE_WH1"/>
</dbReference>
<dbReference type="PANTHER" id="PTHR11736:SF164">
    <property type="entry name" value="MELANOMA-ASSOCIATED ANTIGEN B1"/>
    <property type="match status" value="1"/>
</dbReference>
<evidence type="ECO:0000259" key="2">
    <source>
        <dbReference type="PROSITE" id="PS50838"/>
    </source>
</evidence>
<dbReference type="Pfam" id="PF01454">
    <property type="entry name" value="MAGE"/>
    <property type="match status" value="1"/>
</dbReference>
<feature type="compositionally biased region" description="Low complexity" evidence="1">
    <location>
        <begin position="62"/>
        <end position="106"/>
    </location>
</feature>
<dbReference type="Gene3D" id="1.10.10.1200">
    <property type="entry name" value="MAGE homology domain, winged helix WH1 motif"/>
    <property type="match status" value="1"/>
</dbReference>
<dbReference type="Gene3D" id="1.10.10.1210">
    <property type="entry name" value="MAGE homology domain, winged helix WH2 motif"/>
    <property type="match status" value="1"/>
</dbReference>
<dbReference type="PANTHER" id="PTHR11736">
    <property type="entry name" value="MELANOMA-ASSOCIATED ANTIGEN MAGE ANTIGEN"/>
    <property type="match status" value="1"/>
</dbReference>
<dbReference type="SMART" id="SM01373">
    <property type="entry name" value="MAGE"/>
    <property type="match status" value="1"/>
</dbReference>
<dbReference type="GO" id="GO:0005634">
    <property type="term" value="C:nucleus"/>
    <property type="evidence" value="ECO:0007669"/>
    <property type="project" value="TreeGrafter"/>
</dbReference>
<protein>
    <submittedName>
        <fullName evidence="4">Melanoma-associated antigen B17</fullName>
    </submittedName>
</protein>
<dbReference type="GeneID" id="109395225"/>
<evidence type="ECO:0000313" key="3">
    <source>
        <dbReference type="Proteomes" id="UP000694851"/>
    </source>
</evidence>
<dbReference type="RefSeq" id="XP_019521609.1">
    <property type="nucleotide sequence ID" value="XM_019666064.1"/>
</dbReference>
<dbReference type="Proteomes" id="UP000694851">
    <property type="component" value="Unplaced"/>
</dbReference>
<dbReference type="FunFam" id="1.10.10.1210:FF:000001">
    <property type="entry name" value="melanoma-associated antigen D1"/>
    <property type="match status" value="1"/>
</dbReference>